<feature type="region of interest" description="Disordered" evidence="1">
    <location>
        <begin position="18"/>
        <end position="39"/>
    </location>
</feature>
<proteinExistence type="predicted"/>
<comment type="caution">
    <text evidence="2">The sequence shown here is derived from an EMBL/GenBank/DDBJ whole genome shotgun (WGS) entry which is preliminary data.</text>
</comment>
<gene>
    <name evidence="2" type="ORF">ACFPPB_13865</name>
</gene>
<feature type="compositionally biased region" description="Basic and acidic residues" evidence="1">
    <location>
        <begin position="52"/>
        <end position="67"/>
    </location>
</feature>
<reference evidence="3" key="1">
    <citation type="journal article" date="2019" name="Int. J. Syst. Evol. Microbiol.">
        <title>The Global Catalogue of Microorganisms (GCM) 10K type strain sequencing project: providing services to taxonomists for standard genome sequencing and annotation.</title>
        <authorList>
            <consortium name="The Broad Institute Genomics Platform"/>
            <consortium name="The Broad Institute Genome Sequencing Center for Infectious Disease"/>
            <person name="Wu L."/>
            <person name="Ma J."/>
        </authorList>
    </citation>
    <scope>NUCLEOTIDE SEQUENCE [LARGE SCALE GENOMIC DNA]</scope>
    <source>
        <strain evidence="3">CGMCC 1.13587</strain>
    </source>
</reference>
<feature type="region of interest" description="Disordered" evidence="1">
    <location>
        <begin position="52"/>
        <end position="71"/>
    </location>
</feature>
<sequence length="95" mass="10432">MPFVGAVGLVLASTAWANGSQPGPLQTGQSATSLSQARQRLVRNQAEVKRLEQDVARQESDSKRASERLQQQDQAIAELQRQLQELRARPAASQH</sequence>
<name>A0ABW0SZE3_9GAMM</name>
<dbReference type="EMBL" id="JBHSNG010000015">
    <property type="protein sequence ID" value="MFC5582203.1"/>
    <property type="molecule type" value="Genomic_DNA"/>
</dbReference>
<keyword evidence="3" id="KW-1185">Reference proteome</keyword>
<evidence type="ECO:0000313" key="3">
    <source>
        <dbReference type="Proteomes" id="UP001596111"/>
    </source>
</evidence>
<feature type="compositionally biased region" description="Polar residues" evidence="1">
    <location>
        <begin position="18"/>
        <end position="38"/>
    </location>
</feature>
<evidence type="ECO:0000313" key="2">
    <source>
        <dbReference type="EMBL" id="MFC5582203.1"/>
    </source>
</evidence>
<dbReference type="Proteomes" id="UP001596111">
    <property type="component" value="Unassembled WGS sequence"/>
</dbReference>
<organism evidence="2 3">
    <name type="scientific">Rhodanobacter terrae</name>
    <dbReference type="NCBI Taxonomy" id="418647"/>
    <lineage>
        <taxon>Bacteria</taxon>
        <taxon>Pseudomonadati</taxon>
        <taxon>Pseudomonadota</taxon>
        <taxon>Gammaproteobacteria</taxon>
        <taxon>Lysobacterales</taxon>
        <taxon>Rhodanobacteraceae</taxon>
        <taxon>Rhodanobacter</taxon>
    </lineage>
</organism>
<accession>A0ABW0SZE3</accession>
<evidence type="ECO:0000256" key="1">
    <source>
        <dbReference type="SAM" id="MobiDB-lite"/>
    </source>
</evidence>
<protein>
    <submittedName>
        <fullName evidence="2">Uncharacterized protein</fullName>
    </submittedName>
</protein>
<dbReference type="RefSeq" id="WP_377328069.1">
    <property type="nucleotide sequence ID" value="NZ_JBHSNG010000015.1"/>
</dbReference>